<gene>
    <name evidence="1" type="ORF">O181_131549</name>
</gene>
<name>A0A9Q3L5W7_9BASI</name>
<dbReference type="Proteomes" id="UP000765509">
    <property type="component" value="Unassembled WGS sequence"/>
</dbReference>
<proteinExistence type="predicted"/>
<dbReference type="EMBL" id="AVOT02145294">
    <property type="protein sequence ID" value="MBW0591834.1"/>
    <property type="molecule type" value="Genomic_DNA"/>
</dbReference>
<protein>
    <submittedName>
        <fullName evidence="1">Uncharacterized protein</fullName>
    </submittedName>
</protein>
<organism evidence="1 2">
    <name type="scientific">Austropuccinia psidii MF-1</name>
    <dbReference type="NCBI Taxonomy" id="1389203"/>
    <lineage>
        <taxon>Eukaryota</taxon>
        <taxon>Fungi</taxon>
        <taxon>Dikarya</taxon>
        <taxon>Basidiomycota</taxon>
        <taxon>Pucciniomycotina</taxon>
        <taxon>Pucciniomycetes</taxon>
        <taxon>Pucciniales</taxon>
        <taxon>Sphaerophragmiaceae</taxon>
        <taxon>Austropuccinia</taxon>
    </lineage>
</organism>
<reference evidence="1" key="1">
    <citation type="submission" date="2021-03" db="EMBL/GenBank/DDBJ databases">
        <title>Draft genome sequence of rust myrtle Austropuccinia psidii MF-1, a brazilian biotype.</title>
        <authorList>
            <person name="Quecine M.C."/>
            <person name="Pachon D.M.R."/>
            <person name="Bonatelli M.L."/>
            <person name="Correr F.H."/>
            <person name="Franceschini L.M."/>
            <person name="Leite T.F."/>
            <person name="Margarido G.R.A."/>
            <person name="Almeida C.A."/>
            <person name="Ferrarezi J.A."/>
            <person name="Labate C.A."/>
        </authorList>
    </citation>
    <scope>NUCLEOTIDE SEQUENCE</scope>
    <source>
        <strain evidence="1">MF-1</strain>
    </source>
</reference>
<evidence type="ECO:0000313" key="2">
    <source>
        <dbReference type="Proteomes" id="UP000765509"/>
    </source>
</evidence>
<sequence>MSPIPACIKPPPPQLALLMNPTPDPPDEYDHMIIPKIYKSKLGFLTQTQNDNQSN</sequence>
<accession>A0A9Q3L5W7</accession>
<dbReference type="AlphaFoldDB" id="A0A9Q3L5W7"/>
<comment type="caution">
    <text evidence="1">The sequence shown here is derived from an EMBL/GenBank/DDBJ whole genome shotgun (WGS) entry which is preliminary data.</text>
</comment>
<keyword evidence="2" id="KW-1185">Reference proteome</keyword>
<evidence type="ECO:0000313" key="1">
    <source>
        <dbReference type="EMBL" id="MBW0591834.1"/>
    </source>
</evidence>
<feature type="non-terminal residue" evidence="1">
    <location>
        <position position="55"/>
    </location>
</feature>